<dbReference type="PANTHER" id="PTHR30435">
    <property type="entry name" value="FLAGELLAR PROTEIN"/>
    <property type="match status" value="1"/>
</dbReference>
<dbReference type="InterPro" id="IPR020013">
    <property type="entry name" value="Flagellar_FlgE/F/G"/>
</dbReference>
<keyword evidence="2" id="KW-0975">Bacterial flagellum</keyword>
<dbReference type="InterPro" id="IPR001444">
    <property type="entry name" value="Flag_bb_rod_N"/>
</dbReference>
<keyword evidence="6" id="KW-1185">Reference proteome</keyword>
<dbReference type="Proteomes" id="UP000315215">
    <property type="component" value="Chromosome"/>
</dbReference>
<organism evidence="5 6">
    <name type="scientific">Radiobacillus deserti</name>
    <dbReference type="NCBI Taxonomy" id="2594883"/>
    <lineage>
        <taxon>Bacteria</taxon>
        <taxon>Bacillati</taxon>
        <taxon>Bacillota</taxon>
        <taxon>Bacilli</taxon>
        <taxon>Bacillales</taxon>
        <taxon>Bacillaceae</taxon>
        <taxon>Radiobacillus</taxon>
    </lineage>
</organism>
<dbReference type="SUPFAM" id="SSF117143">
    <property type="entry name" value="Flagellar hook protein flgE"/>
    <property type="match status" value="1"/>
</dbReference>
<evidence type="ECO:0000259" key="4">
    <source>
        <dbReference type="Pfam" id="PF06429"/>
    </source>
</evidence>
<evidence type="ECO:0000256" key="2">
    <source>
        <dbReference type="RuleBase" id="RU362116"/>
    </source>
</evidence>
<feature type="domain" description="Flagellar basal body rod protein N-terminal" evidence="3">
    <location>
        <begin position="11"/>
        <end position="35"/>
    </location>
</feature>
<dbReference type="GO" id="GO:0071978">
    <property type="term" value="P:bacterial-type flagellum-dependent swarming motility"/>
    <property type="evidence" value="ECO:0007669"/>
    <property type="project" value="TreeGrafter"/>
</dbReference>
<comment type="similarity">
    <text evidence="1 2">Belongs to the flagella basal body rod proteins family.</text>
</comment>
<dbReference type="PANTHER" id="PTHR30435:SF19">
    <property type="entry name" value="FLAGELLAR BASAL-BODY ROD PROTEIN FLGG"/>
    <property type="match status" value="1"/>
</dbReference>
<sequence length="273" mass="29342">MSRVGYQASVTMGQLQKKLDLIGHNMANANTAGYKSRQADFQSLLFQQIDNLNAPANAQGRLTPDGIRIGSGAALGHTNTNLQAGAVQTTGRGLDVALLNDSQWFQVSVTEGGATETRFTRSGAFYLSPINDTQVMLTNQDGQPIVGQDGPILLQAGFDGIEITSTGQIQVTRNGQTQIEDQLAIVQINNPRVLEASGDNNFRLPDNAGINPAEIVQELNPADIQVKSGALESSNVDLANQMTELMVTQRAYQLNARSISTNDQMMGLVNQLR</sequence>
<evidence type="ECO:0000259" key="3">
    <source>
        <dbReference type="Pfam" id="PF00460"/>
    </source>
</evidence>
<dbReference type="Pfam" id="PF00460">
    <property type="entry name" value="Flg_bb_rod"/>
    <property type="match status" value="1"/>
</dbReference>
<keyword evidence="5" id="KW-0969">Cilium</keyword>
<evidence type="ECO:0000313" key="6">
    <source>
        <dbReference type="Proteomes" id="UP000315215"/>
    </source>
</evidence>
<dbReference type="Pfam" id="PF06429">
    <property type="entry name" value="Flg_bbr_C"/>
    <property type="match status" value="1"/>
</dbReference>
<protein>
    <submittedName>
        <fullName evidence="5">Flagellar hook-basal body protein</fullName>
    </submittedName>
</protein>
<keyword evidence="5" id="KW-0966">Cell projection</keyword>
<evidence type="ECO:0000313" key="5">
    <source>
        <dbReference type="EMBL" id="QDP41624.1"/>
    </source>
</evidence>
<evidence type="ECO:0000256" key="1">
    <source>
        <dbReference type="ARBA" id="ARBA00009677"/>
    </source>
</evidence>
<gene>
    <name evidence="5" type="ORF">FN924_16470</name>
</gene>
<reference evidence="5 6" key="1">
    <citation type="submission" date="2019-07" db="EMBL/GenBank/DDBJ databases">
        <authorList>
            <person name="Li J."/>
        </authorList>
    </citation>
    <scope>NUCLEOTIDE SEQUENCE [LARGE SCALE GENOMIC DNA]</scope>
    <source>
        <strain evidence="5 6">TKL69</strain>
    </source>
</reference>
<proteinExistence type="inferred from homology"/>
<feature type="domain" description="Flagellar basal-body/hook protein C-terminal" evidence="4">
    <location>
        <begin position="228"/>
        <end position="272"/>
    </location>
</feature>
<accession>A0A516KJQ4</accession>
<comment type="subcellular location">
    <subcellularLocation>
        <location evidence="2">Bacterial flagellum basal body</location>
    </subcellularLocation>
</comment>
<dbReference type="OrthoDB" id="9804559at2"/>
<keyword evidence="5" id="KW-0282">Flagellum</keyword>
<dbReference type="InterPro" id="IPR010930">
    <property type="entry name" value="Flg_bb/hook_C_dom"/>
</dbReference>
<dbReference type="InterPro" id="IPR037925">
    <property type="entry name" value="FlgE/F/G-like"/>
</dbReference>
<dbReference type="RefSeq" id="WP_143896351.1">
    <property type="nucleotide sequence ID" value="NZ_CP041666.1"/>
</dbReference>
<dbReference type="KEGG" id="aqt:FN924_16470"/>
<dbReference type="GO" id="GO:0009425">
    <property type="term" value="C:bacterial-type flagellum basal body"/>
    <property type="evidence" value="ECO:0007669"/>
    <property type="project" value="UniProtKB-SubCell"/>
</dbReference>
<dbReference type="AlphaFoldDB" id="A0A516KJQ4"/>
<dbReference type="EMBL" id="CP041666">
    <property type="protein sequence ID" value="QDP41624.1"/>
    <property type="molecule type" value="Genomic_DNA"/>
</dbReference>
<name>A0A516KJQ4_9BACI</name>
<dbReference type="NCBIfam" id="TIGR03506">
    <property type="entry name" value="FlgEFG_subfam"/>
    <property type="match status" value="2"/>
</dbReference>